<protein>
    <recommendedName>
        <fullName evidence="1">N-acetyltransferase domain-containing protein</fullName>
    </recommendedName>
</protein>
<evidence type="ECO:0000259" key="1">
    <source>
        <dbReference type="PROSITE" id="PS51186"/>
    </source>
</evidence>
<dbReference type="InterPro" id="IPR016181">
    <property type="entry name" value="Acyl_CoA_acyltransferase"/>
</dbReference>
<evidence type="ECO:0000313" key="3">
    <source>
        <dbReference type="Proteomes" id="UP000193900"/>
    </source>
</evidence>
<dbReference type="Pfam" id="PF00583">
    <property type="entry name" value="Acetyltransf_1"/>
    <property type="match status" value="1"/>
</dbReference>
<sequence length="209" mass="23677">MKQDLQEDLKEEAKVALEFQTLRGAALEAALDDLADLRIRVFREWPYIYDGDLAYERRYMAGYRDNDRAVLVAATSAGRLVGAATGTPMEDHSADFAAAFAGLDMGLEQIFYCAESVLLPDYRGQGAGHRFFDLREAHARALGREHCAFCAVLRPDDHPLRPADARSLEPFWEGRGYRKLPGALAEFYWKDVDQSVETRKPLQFWIKSL</sequence>
<dbReference type="AlphaFoldDB" id="A0A1Y5SA78"/>
<organism evidence="2 3">
    <name type="scientific">Roseisalinus antarcticus</name>
    <dbReference type="NCBI Taxonomy" id="254357"/>
    <lineage>
        <taxon>Bacteria</taxon>
        <taxon>Pseudomonadati</taxon>
        <taxon>Pseudomonadota</taxon>
        <taxon>Alphaproteobacteria</taxon>
        <taxon>Rhodobacterales</taxon>
        <taxon>Roseobacteraceae</taxon>
        <taxon>Roseisalinus</taxon>
    </lineage>
</organism>
<proteinExistence type="predicted"/>
<evidence type="ECO:0000313" key="2">
    <source>
        <dbReference type="EMBL" id="SLN35324.1"/>
    </source>
</evidence>
<dbReference type="Gene3D" id="3.40.630.30">
    <property type="match status" value="1"/>
</dbReference>
<reference evidence="2 3" key="1">
    <citation type="submission" date="2017-03" db="EMBL/GenBank/DDBJ databases">
        <authorList>
            <person name="Afonso C.L."/>
            <person name="Miller P.J."/>
            <person name="Scott M.A."/>
            <person name="Spackman E."/>
            <person name="Goraichik I."/>
            <person name="Dimitrov K.M."/>
            <person name="Suarez D.L."/>
            <person name="Swayne D.E."/>
        </authorList>
    </citation>
    <scope>NUCLEOTIDE SEQUENCE [LARGE SCALE GENOMIC DNA]</scope>
    <source>
        <strain evidence="2 3">CECT 7023</strain>
    </source>
</reference>
<feature type="domain" description="N-acetyltransferase" evidence="1">
    <location>
        <begin position="20"/>
        <end position="203"/>
    </location>
</feature>
<dbReference type="InterPro" id="IPR000182">
    <property type="entry name" value="GNAT_dom"/>
</dbReference>
<dbReference type="Proteomes" id="UP000193900">
    <property type="component" value="Unassembled WGS sequence"/>
</dbReference>
<gene>
    <name evidence="2" type="ORF">ROA7023_01277</name>
</gene>
<dbReference type="PROSITE" id="PS51186">
    <property type="entry name" value="GNAT"/>
    <property type="match status" value="1"/>
</dbReference>
<dbReference type="GO" id="GO:0016747">
    <property type="term" value="F:acyltransferase activity, transferring groups other than amino-acyl groups"/>
    <property type="evidence" value="ECO:0007669"/>
    <property type="project" value="InterPro"/>
</dbReference>
<name>A0A1Y5SA78_9RHOB</name>
<dbReference type="EMBL" id="FWFZ01000005">
    <property type="protein sequence ID" value="SLN35324.1"/>
    <property type="molecule type" value="Genomic_DNA"/>
</dbReference>
<dbReference type="SUPFAM" id="SSF55729">
    <property type="entry name" value="Acyl-CoA N-acyltransferases (Nat)"/>
    <property type="match status" value="1"/>
</dbReference>
<keyword evidence="3" id="KW-1185">Reference proteome</keyword>
<accession>A0A1Y5SA78</accession>